<keyword evidence="9" id="KW-1185">Reference proteome</keyword>
<proteinExistence type="predicted"/>
<dbReference type="AlphaFoldDB" id="A0A812TJK9"/>
<evidence type="ECO:0000256" key="3">
    <source>
        <dbReference type="ARBA" id="ARBA00022741"/>
    </source>
</evidence>
<dbReference type="PANTHER" id="PTHR11920">
    <property type="entry name" value="GUANYLYL CYCLASE"/>
    <property type="match status" value="1"/>
</dbReference>
<dbReference type="OrthoDB" id="354346at2759"/>
<keyword evidence="5" id="KW-0472">Membrane</keyword>
<feature type="non-terminal residue" evidence="8">
    <location>
        <position position="1"/>
    </location>
</feature>
<evidence type="ECO:0000256" key="4">
    <source>
        <dbReference type="ARBA" id="ARBA00022989"/>
    </source>
</evidence>
<dbReference type="GO" id="GO:0004383">
    <property type="term" value="F:guanylate cyclase activity"/>
    <property type="evidence" value="ECO:0007669"/>
    <property type="project" value="TreeGrafter"/>
</dbReference>
<name>A0A812TJK9_SYMPI</name>
<keyword evidence="2" id="KW-0812">Transmembrane</keyword>
<dbReference type="SUPFAM" id="SSF55073">
    <property type="entry name" value="Nucleotide cyclase"/>
    <property type="match status" value="1"/>
</dbReference>
<dbReference type="GO" id="GO:0005886">
    <property type="term" value="C:plasma membrane"/>
    <property type="evidence" value="ECO:0007669"/>
    <property type="project" value="TreeGrafter"/>
</dbReference>
<keyword evidence="6" id="KW-0456">Lyase</keyword>
<evidence type="ECO:0000313" key="9">
    <source>
        <dbReference type="Proteomes" id="UP000649617"/>
    </source>
</evidence>
<dbReference type="EMBL" id="CAJNIZ010030624">
    <property type="protein sequence ID" value="CAE7525115.1"/>
    <property type="molecule type" value="Genomic_DNA"/>
</dbReference>
<dbReference type="GO" id="GO:0000166">
    <property type="term" value="F:nucleotide binding"/>
    <property type="evidence" value="ECO:0007669"/>
    <property type="project" value="UniProtKB-KW"/>
</dbReference>
<protein>
    <submittedName>
        <fullName evidence="8">Npr2 protein</fullName>
    </submittedName>
</protein>
<dbReference type="GO" id="GO:0035556">
    <property type="term" value="P:intracellular signal transduction"/>
    <property type="evidence" value="ECO:0007669"/>
    <property type="project" value="InterPro"/>
</dbReference>
<comment type="subcellular location">
    <subcellularLocation>
        <location evidence="1">Membrane</location>
    </subcellularLocation>
</comment>
<dbReference type="InterPro" id="IPR050401">
    <property type="entry name" value="Cyclic_nucleotide_synthase"/>
</dbReference>
<dbReference type="PROSITE" id="PS50125">
    <property type="entry name" value="GUANYLATE_CYCLASE_2"/>
    <property type="match status" value="1"/>
</dbReference>
<dbReference type="Proteomes" id="UP000649617">
    <property type="component" value="Unassembled WGS sequence"/>
</dbReference>
<comment type="caution">
    <text evidence="8">The sequence shown here is derived from an EMBL/GenBank/DDBJ whole genome shotgun (WGS) entry which is preliminary data.</text>
</comment>
<dbReference type="Pfam" id="PF00211">
    <property type="entry name" value="Guanylate_cyc"/>
    <property type="match status" value="1"/>
</dbReference>
<evidence type="ECO:0000259" key="7">
    <source>
        <dbReference type="PROSITE" id="PS50125"/>
    </source>
</evidence>
<dbReference type="PANTHER" id="PTHR11920:SF335">
    <property type="entry name" value="GUANYLATE CYCLASE"/>
    <property type="match status" value="1"/>
</dbReference>
<keyword evidence="3" id="KW-0547">Nucleotide-binding</keyword>
<sequence>LMEIPEGPGVSFKMGIHTGPLVAGVVGTKLPRYRLFGDTKLGRWCRINTAARMMQKGLPGEVQFGESTKKILPESVKYHPRGPIEMKGKGQVMAYLLDHVKHSRENLHIKTDATLLEVRSSPIALGSLR</sequence>
<evidence type="ECO:0000256" key="6">
    <source>
        <dbReference type="ARBA" id="ARBA00023239"/>
    </source>
</evidence>
<evidence type="ECO:0000256" key="5">
    <source>
        <dbReference type="ARBA" id="ARBA00023136"/>
    </source>
</evidence>
<feature type="domain" description="Guanylate cyclase" evidence="7">
    <location>
        <begin position="1"/>
        <end position="39"/>
    </location>
</feature>
<evidence type="ECO:0000256" key="2">
    <source>
        <dbReference type="ARBA" id="ARBA00022692"/>
    </source>
</evidence>
<dbReference type="Gene3D" id="3.30.70.1230">
    <property type="entry name" value="Nucleotide cyclase"/>
    <property type="match status" value="1"/>
</dbReference>
<keyword evidence="4" id="KW-1133">Transmembrane helix</keyword>
<dbReference type="GO" id="GO:0001653">
    <property type="term" value="F:peptide receptor activity"/>
    <property type="evidence" value="ECO:0007669"/>
    <property type="project" value="TreeGrafter"/>
</dbReference>
<dbReference type="InterPro" id="IPR001054">
    <property type="entry name" value="A/G_cyclase"/>
</dbReference>
<evidence type="ECO:0000256" key="1">
    <source>
        <dbReference type="ARBA" id="ARBA00004370"/>
    </source>
</evidence>
<evidence type="ECO:0000313" key="8">
    <source>
        <dbReference type="EMBL" id="CAE7525115.1"/>
    </source>
</evidence>
<reference evidence="8" key="1">
    <citation type="submission" date="2021-02" db="EMBL/GenBank/DDBJ databases">
        <authorList>
            <person name="Dougan E. K."/>
            <person name="Rhodes N."/>
            <person name="Thang M."/>
            <person name="Chan C."/>
        </authorList>
    </citation>
    <scope>NUCLEOTIDE SEQUENCE</scope>
</reference>
<dbReference type="GO" id="GO:0004016">
    <property type="term" value="F:adenylate cyclase activity"/>
    <property type="evidence" value="ECO:0007669"/>
    <property type="project" value="TreeGrafter"/>
</dbReference>
<gene>
    <name evidence="8" type="primary">npr2</name>
    <name evidence="8" type="ORF">SPIL2461_LOCUS13786</name>
</gene>
<dbReference type="InterPro" id="IPR029787">
    <property type="entry name" value="Nucleotide_cyclase"/>
</dbReference>
<dbReference type="GO" id="GO:0007168">
    <property type="term" value="P:receptor guanylyl cyclase signaling pathway"/>
    <property type="evidence" value="ECO:0007669"/>
    <property type="project" value="TreeGrafter"/>
</dbReference>
<dbReference type="CDD" id="cd07302">
    <property type="entry name" value="CHD"/>
    <property type="match status" value="1"/>
</dbReference>
<organism evidence="8 9">
    <name type="scientific">Symbiodinium pilosum</name>
    <name type="common">Dinoflagellate</name>
    <dbReference type="NCBI Taxonomy" id="2952"/>
    <lineage>
        <taxon>Eukaryota</taxon>
        <taxon>Sar</taxon>
        <taxon>Alveolata</taxon>
        <taxon>Dinophyceae</taxon>
        <taxon>Suessiales</taxon>
        <taxon>Symbiodiniaceae</taxon>
        <taxon>Symbiodinium</taxon>
    </lineage>
</organism>
<accession>A0A812TJK9</accession>